<keyword evidence="2" id="KW-0004">4Fe-4S</keyword>
<dbReference type="SMART" id="SM00729">
    <property type="entry name" value="Elp3"/>
    <property type="match status" value="1"/>
</dbReference>
<evidence type="ECO:0000313" key="9">
    <source>
        <dbReference type="EMBL" id="TQD25900.1"/>
    </source>
</evidence>
<feature type="domain" description="Radical SAM core" evidence="8">
    <location>
        <begin position="76"/>
        <end position="288"/>
    </location>
</feature>
<evidence type="ECO:0000256" key="7">
    <source>
        <dbReference type="ARBA" id="ARBA00023118"/>
    </source>
</evidence>
<dbReference type="InterPro" id="IPR051196">
    <property type="entry name" value="RSAD2/Viperin_antiviral"/>
</dbReference>
<evidence type="ECO:0000256" key="2">
    <source>
        <dbReference type="ARBA" id="ARBA00022485"/>
    </source>
</evidence>
<dbReference type="PROSITE" id="PS51918">
    <property type="entry name" value="RADICAL_SAM"/>
    <property type="match status" value="1"/>
</dbReference>
<evidence type="ECO:0000256" key="6">
    <source>
        <dbReference type="ARBA" id="ARBA00023014"/>
    </source>
</evidence>
<keyword evidence="5" id="KW-0408">Iron</keyword>
<accession>A0A7Z8P2L0</accession>
<dbReference type="InterPro" id="IPR007197">
    <property type="entry name" value="rSAM"/>
</dbReference>
<gene>
    <name evidence="9" type="ORF">FKV42_06925</name>
</gene>
<dbReference type="SFLD" id="SFLDG01067">
    <property type="entry name" value="SPASM/twitch_domain_containing"/>
    <property type="match status" value="1"/>
</dbReference>
<dbReference type="SUPFAM" id="SSF102114">
    <property type="entry name" value="Radical SAM enzymes"/>
    <property type="match status" value="1"/>
</dbReference>
<evidence type="ECO:0000256" key="5">
    <source>
        <dbReference type="ARBA" id="ARBA00023004"/>
    </source>
</evidence>
<dbReference type="GO" id="GO:0051539">
    <property type="term" value="F:4 iron, 4 sulfur cluster binding"/>
    <property type="evidence" value="ECO:0007669"/>
    <property type="project" value="UniProtKB-KW"/>
</dbReference>
<dbReference type="PANTHER" id="PTHR21339">
    <property type="entry name" value="RADICAL S-ADENOSYL METHIONINE DOMAIN-CONTAINING PROTEIN 2"/>
    <property type="match status" value="1"/>
</dbReference>
<evidence type="ECO:0000256" key="4">
    <source>
        <dbReference type="ARBA" id="ARBA00022723"/>
    </source>
</evidence>
<dbReference type="NCBIfam" id="NF038283">
    <property type="entry name" value="viperin_w_prok"/>
    <property type="match status" value="1"/>
</dbReference>
<evidence type="ECO:0000259" key="8">
    <source>
        <dbReference type="PROSITE" id="PS51918"/>
    </source>
</evidence>
<proteinExistence type="predicted"/>
<dbReference type="CDD" id="cd01335">
    <property type="entry name" value="Radical_SAM"/>
    <property type="match status" value="1"/>
</dbReference>
<comment type="caution">
    <text evidence="9">The sequence shown here is derived from an EMBL/GenBank/DDBJ whole genome shotgun (WGS) entry which is preliminary data.</text>
</comment>
<keyword evidence="4" id="KW-0479">Metal-binding</keyword>
<keyword evidence="10" id="KW-1185">Reference proteome</keyword>
<dbReference type="AlphaFoldDB" id="A0A7Z8P2L0"/>
<keyword evidence="6" id="KW-0411">Iron-sulfur</keyword>
<name>A0A7Z8P2L0_9EURY</name>
<keyword evidence="3" id="KW-0949">S-adenosyl-L-methionine</keyword>
<dbReference type="InterPro" id="IPR013785">
    <property type="entry name" value="Aldolase_TIM"/>
</dbReference>
<protein>
    <submittedName>
        <fullName evidence="9">Radical SAM protein</fullName>
    </submittedName>
</protein>
<evidence type="ECO:0000313" key="10">
    <source>
        <dbReference type="Proteomes" id="UP000319335"/>
    </source>
</evidence>
<reference evidence="9 10" key="1">
    <citation type="submission" date="2019-06" db="EMBL/GenBank/DDBJ databases">
        <title>Draft genome sequence of Methanolobus vulcani B1d.</title>
        <authorList>
            <person name="Creighbaum A.J."/>
            <person name="Ticak T."/>
            <person name="Hariraju D."/>
            <person name="Arivett B.A."/>
            <person name="Ferguson D.J.Jr."/>
        </authorList>
    </citation>
    <scope>NUCLEOTIDE SEQUENCE [LARGE SCALE GENOMIC DNA]</scope>
    <source>
        <strain evidence="9 10">B1d</strain>
    </source>
</reference>
<keyword evidence="7" id="KW-0051">Antiviral defense</keyword>
<dbReference type="InterPro" id="IPR006638">
    <property type="entry name" value="Elp3/MiaA/NifB-like_rSAM"/>
</dbReference>
<dbReference type="GO" id="GO:0051607">
    <property type="term" value="P:defense response to virus"/>
    <property type="evidence" value="ECO:0007669"/>
    <property type="project" value="UniProtKB-KW"/>
</dbReference>
<dbReference type="SFLD" id="SFLDS00029">
    <property type="entry name" value="Radical_SAM"/>
    <property type="match status" value="1"/>
</dbReference>
<dbReference type="Pfam" id="PF04055">
    <property type="entry name" value="Radical_SAM"/>
    <property type="match status" value="1"/>
</dbReference>
<sequence length="354" mass="40719">MAFFPFHMEIRTMKRENIVHFSGEAELIGFNDIDGTKQANTDLCIQDCRNDLDIVHLNDYGIIRHSSIPYATITGKTLTPATSIRSANWHVTMNCNYNCRFCFYKNMIGEFKDIEKTRHILETLKNKGIEKINFAGGEPLLYKNLMYLLKMAKDMEFTVSVVTNASLLNENNIRELSSYVDWIGISVDSTDENIEKELGRGNGCHVEHVQRVCELIRKYGMKLKINTTVTKLNYLEDMKTFISSLRPDRWKVFQILYMKGQNDDALDLILTTEEFEAFRRINGGLVLNNGATPTFESADDMLNSYLIIGADGNILLSNDNQRSSVAFEELECMELTELVDVDKCLERERSYEWN</sequence>
<dbReference type="PANTHER" id="PTHR21339:SF0">
    <property type="entry name" value="S-ADENOSYLMETHIONINE-DEPENDENT NUCLEOTIDE DEHYDRATASE RSAD2"/>
    <property type="match status" value="1"/>
</dbReference>
<dbReference type="Proteomes" id="UP000319335">
    <property type="component" value="Unassembled WGS sequence"/>
</dbReference>
<organism evidence="9 10">
    <name type="scientific">Methanolobus vulcani</name>
    <dbReference type="NCBI Taxonomy" id="38026"/>
    <lineage>
        <taxon>Archaea</taxon>
        <taxon>Methanobacteriati</taxon>
        <taxon>Methanobacteriota</taxon>
        <taxon>Stenosarchaea group</taxon>
        <taxon>Methanomicrobia</taxon>
        <taxon>Methanosarcinales</taxon>
        <taxon>Methanosarcinaceae</taxon>
        <taxon>Methanolobus</taxon>
    </lineage>
</organism>
<evidence type="ECO:0000256" key="1">
    <source>
        <dbReference type="ARBA" id="ARBA00001966"/>
    </source>
</evidence>
<comment type="cofactor">
    <cofactor evidence="1">
        <name>[4Fe-4S] cluster</name>
        <dbReference type="ChEBI" id="CHEBI:49883"/>
    </cofactor>
</comment>
<dbReference type="Gene3D" id="3.20.20.70">
    <property type="entry name" value="Aldolase class I"/>
    <property type="match status" value="1"/>
</dbReference>
<dbReference type="GO" id="GO:0046872">
    <property type="term" value="F:metal ion binding"/>
    <property type="evidence" value="ECO:0007669"/>
    <property type="project" value="UniProtKB-KW"/>
</dbReference>
<dbReference type="GO" id="GO:0003824">
    <property type="term" value="F:catalytic activity"/>
    <property type="evidence" value="ECO:0007669"/>
    <property type="project" value="InterPro"/>
</dbReference>
<dbReference type="EMBL" id="VIAQ01000013">
    <property type="protein sequence ID" value="TQD25900.1"/>
    <property type="molecule type" value="Genomic_DNA"/>
</dbReference>
<evidence type="ECO:0000256" key="3">
    <source>
        <dbReference type="ARBA" id="ARBA00022691"/>
    </source>
</evidence>
<dbReference type="InterPro" id="IPR058240">
    <property type="entry name" value="rSAM_sf"/>
</dbReference>